<protein>
    <submittedName>
        <fullName evidence="2">Uncharacterized protein</fullName>
    </submittedName>
</protein>
<dbReference type="AlphaFoldDB" id="K5WVG7"/>
<name>K5WVG7_AGABU</name>
<dbReference type="Proteomes" id="UP000008493">
    <property type="component" value="Unassembled WGS sequence"/>
</dbReference>
<keyword evidence="3" id="KW-1185">Reference proteome</keyword>
<sequence length="103" mass="11537">MGGCTGESLHEPNLKENTVAESNPRRVQIATRLKRYMCKLQQLLYRRSMLTIILPLVDGSKLIVLGDENNLEALKNRSLGEICPSIIFSEVVLDGPGVWERSI</sequence>
<accession>K5WVG7</accession>
<evidence type="ECO:0000256" key="1">
    <source>
        <dbReference type="SAM" id="MobiDB-lite"/>
    </source>
</evidence>
<dbReference type="KEGG" id="abp:AGABI1DRAFT95394"/>
<evidence type="ECO:0000313" key="3">
    <source>
        <dbReference type="Proteomes" id="UP000008493"/>
    </source>
</evidence>
<organism evidence="2 3">
    <name type="scientific">Agaricus bisporus var. burnettii (strain JB137-S8 / ATCC MYA-4627 / FGSC 10392)</name>
    <name type="common">White button mushroom</name>
    <dbReference type="NCBI Taxonomy" id="597362"/>
    <lineage>
        <taxon>Eukaryota</taxon>
        <taxon>Fungi</taxon>
        <taxon>Dikarya</taxon>
        <taxon>Basidiomycota</taxon>
        <taxon>Agaricomycotina</taxon>
        <taxon>Agaricomycetes</taxon>
        <taxon>Agaricomycetidae</taxon>
        <taxon>Agaricales</taxon>
        <taxon>Agaricineae</taxon>
        <taxon>Agaricaceae</taxon>
        <taxon>Agaricus</taxon>
    </lineage>
</organism>
<proteinExistence type="predicted"/>
<reference evidence="3" key="1">
    <citation type="journal article" date="2012" name="Proc. Natl. Acad. Sci. U.S.A.">
        <title>Genome sequence of the button mushroom Agaricus bisporus reveals mechanisms governing adaptation to a humic-rich ecological niche.</title>
        <authorList>
            <person name="Morin E."/>
            <person name="Kohler A."/>
            <person name="Baker A.R."/>
            <person name="Foulongne-Oriol M."/>
            <person name="Lombard V."/>
            <person name="Nagy L.G."/>
            <person name="Ohm R.A."/>
            <person name="Patyshakuliyeva A."/>
            <person name="Brun A."/>
            <person name="Aerts A.L."/>
            <person name="Bailey A.M."/>
            <person name="Billette C."/>
            <person name="Coutinho P.M."/>
            <person name="Deakin G."/>
            <person name="Doddapaneni H."/>
            <person name="Floudas D."/>
            <person name="Grimwood J."/>
            <person name="Hilden K."/>
            <person name="Kuees U."/>
            <person name="LaButti K.M."/>
            <person name="Lapidus A."/>
            <person name="Lindquist E.A."/>
            <person name="Lucas S.M."/>
            <person name="Murat C."/>
            <person name="Riley R.W."/>
            <person name="Salamov A.A."/>
            <person name="Schmutz J."/>
            <person name="Subramanian V."/>
            <person name="Woesten H.A.B."/>
            <person name="Xu J."/>
            <person name="Eastwood D.C."/>
            <person name="Foster G.D."/>
            <person name="Sonnenberg A.S."/>
            <person name="Cullen D."/>
            <person name="de Vries R.P."/>
            <person name="Lundell T."/>
            <person name="Hibbett D.S."/>
            <person name="Henrissat B."/>
            <person name="Burton K.S."/>
            <person name="Kerrigan R.W."/>
            <person name="Challen M.P."/>
            <person name="Grigoriev I.V."/>
            <person name="Martin F."/>
        </authorList>
    </citation>
    <scope>NUCLEOTIDE SEQUENCE [LARGE SCALE GENOMIC DNA]</scope>
    <source>
        <strain evidence="3">JB137-S8 / ATCC MYA-4627 / FGSC 10392</strain>
    </source>
</reference>
<evidence type="ECO:0000313" key="2">
    <source>
        <dbReference type="EMBL" id="EKM74773.1"/>
    </source>
</evidence>
<feature type="region of interest" description="Disordered" evidence="1">
    <location>
        <begin position="1"/>
        <end position="21"/>
    </location>
</feature>
<dbReference type="EMBL" id="JH971428">
    <property type="protein sequence ID" value="EKM74773.1"/>
    <property type="molecule type" value="Genomic_DNA"/>
</dbReference>
<dbReference type="RefSeq" id="XP_007334591.1">
    <property type="nucleotide sequence ID" value="XM_007334529.1"/>
</dbReference>
<dbReference type="GeneID" id="18832638"/>
<gene>
    <name evidence="2" type="ORF">AGABI1DRAFT_95394</name>
</gene>
<dbReference type="InParanoid" id="K5WVG7"/>
<dbReference type="HOGENOM" id="CLU_2262932_0_0_1"/>